<feature type="compositionally biased region" description="Basic and acidic residues" evidence="2">
    <location>
        <begin position="221"/>
        <end position="233"/>
    </location>
</feature>
<dbReference type="KEGG" id="xla:108712963"/>
<dbReference type="Proteomes" id="UP000186698">
    <property type="component" value="Chromosome 3S"/>
</dbReference>
<feature type="compositionally biased region" description="Basic and acidic residues" evidence="2">
    <location>
        <begin position="560"/>
        <end position="569"/>
    </location>
</feature>
<dbReference type="Bgee" id="108712963">
    <property type="expression patterns" value="Expressed in muscle tissue and 14 other cell types or tissues"/>
</dbReference>
<proteinExistence type="predicted"/>
<evidence type="ECO:0000313" key="6">
    <source>
        <dbReference type="RefSeq" id="XP_018111018.1"/>
    </source>
</evidence>
<organism evidence="6">
    <name type="scientific">Xenopus laevis</name>
    <name type="common">African clawed frog</name>
    <dbReference type="NCBI Taxonomy" id="8355"/>
    <lineage>
        <taxon>Eukaryota</taxon>
        <taxon>Metazoa</taxon>
        <taxon>Chordata</taxon>
        <taxon>Craniata</taxon>
        <taxon>Vertebrata</taxon>
        <taxon>Euteleostomi</taxon>
        <taxon>Amphibia</taxon>
        <taxon>Batrachia</taxon>
        <taxon>Anura</taxon>
        <taxon>Pipoidea</taxon>
        <taxon>Pipidae</taxon>
        <taxon>Xenopodinae</taxon>
        <taxon>Xenopus</taxon>
        <taxon>Xenopus</taxon>
    </lineage>
</organism>
<feature type="region of interest" description="Disordered" evidence="2">
    <location>
        <begin position="283"/>
        <end position="305"/>
    </location>
</feature>
<gene>
    <name evidence="5 6" type="primary">LOC108712963</name>
</gene>
<accession>A0A1L8GT84</accession>
<feature type="compositionally biased region" description="Polar residues" evidence="2">
    <location>
        <begin position="208"/>
        <end position="220"/>
    </location>
</feature>
<keyword evidence="3" id="KW-0472">Membrane</keyword>
<dbReference type="AlphaFoldDB" id="A0A1L8GT84"/>
<keyword evidence="4" id="KW-1185">Reference proteome</keyword>
<dbReference type="PaxDb" id="8355-A0A1L8GT84"/>
<feature type="coiled-coil region" evidence="1">
    <location>
        <begin position="59"/>
        <end position="93"/>
    </location>
</feature>
<sequence length="626" mass="71646">MGLVGTDSKLKYVHLVLLLLVTGVIILGLVYLNETSQRVQLQQKVLFMEKQAHHVVAERSIIRTRANNLQEVIENQKNEIKNMQEIFNTQLEEQEQIFWIQKNDLLKTISTKDEVIINLKRDYELLKKHFDSLNLQMEEFEKNQSRLLEKFSTQSTQCMKVINLVSELCNVKNGNKSRKVSVSNSTNGIFLKRTTVGEEINRTQEISLISNASSTNSTEKPSNHEGRTTNKHFTEFSGDINTTASLETFENTTQMISTDRKQNEESNISAEFEERMIEDILEGNAKESNDTGKQTLSAKPVYKGDKDYPDSLEDEEDIITLQLQEKKSQDIQKHEALQTKKKNDFIDDQNVALDHRHNTKVLERQATQKDEQMIQFSNNIKNVNPKINETDNMNDTGSMQDAASQELSDTKVFALKNETAQVKENVKAINNIYDLVESMEDEHSARLNRSLFINIKKKLNTKKNKADNMNDMESMQDAAAQESIEYKVVALKNETAQVKENAKPLNNHYDLLKSMQEEDSAKLYNSKQTDHQINITVPNLVPDPITNGISAEESDLDTDNIDKNEKESYSTRSNDGKIIINIPNNKETTKEPIAKINIPEAIHKKNTLTFGDRKNNNYKNNKINQL</sequence>
<dbReference type="OMA" id="MEDEHSA"/>
<feature type="coiled-coil region" evidence="1">
    <location>
        <begin position="123"/>
        <end position="150"/>
    </location>
</feature>
<feature type="transmembrane region" description="Helical" evidence="3">
    <location>
        <begin position="12"/>
        <end position="32"/>
    </location>
</feature>
<evidence type="ECO:0000313" key="5">
    <source>
        <dbReference type="RefSeq" id="XP_018111017.1"/>
    </source>
</evidence>
<evidence type="ECO:0000313" key="4">
    <source>
        <dbReference type="Proteomes" id="UP000186698"/>
    </source>
</evidence>
<keyword evidence="1" id="KW-0175">Coiled coil</keyword>
<feature type="region of interest" description="Disordered" evidence="2">
    <location>
        <begin position="208"/>
        <end position="233"/>
    </location>
</feature>
<name>A0A1L8GT84_XENLA</name>
<keyword evidence="3" id="KW-0812">Transmembrane</keyword>
<dbReference type="STRING" id="8355.A0A1L8GT84"/>
<feature type="region of interest" description="Disordered" evidence="2">
    <location>
        <begin position="551"/>
        <end position="572"/>
    </location>
</feature>
<dbReference type="GeneID" id="108712963"/>
<evidence type="ECO:0000256" key="3">
    <source>
        <dbReference type="SAM" id="Phobius"/>
    </source>
</evidence>
<dbReference type="RefSeq" id="XP_018111018.1">
    <property type="nucleotide sequence ID" value="XM_018255529.2"/>
</dbReference>
<dbReference type="OrthoDB" id="9909422at2759"/>
<dbReference type="RefSeq" id="XP_018111017.1">
    <property type="nucleotide sequence ID" value="XM_018255528.2"/>
</dbReference>
<evidence type="ECO:0000256" key="1">
    <source>
        <dbReference type="SAM" id="Coils"/>
    </source>
</evidence>
<keyword evidence="3" id="KW-1133">Transmembrane helix</keyword>
<reference evidence="5 6" key="1">
    <citation type="submission" date="2022-04" db="UniProtKB">
        <authorList>
            <consortium name="RefSeq"/>
        </authorList>
    </citation>
    <scope>IDENTIFICATION</scope>
    <source>
        <strain evidence="4 5">J_2021</strain>
        <tissue evidence="5 6">Erythrocytes</tissue>
    </source>
</reference>
<evidence type="ECO:0000256" key="2">
    <source>
        <dbReference type="SAM" id="MobiDB-lite"/>
    </source>
</evidence>
<protein>
    <submittedName>
        <fullName evidence="5 6">Interaptin</fullName>
    </submittedName>
</protein>